<keyword evidence="10" id="KW-0723">Serine/threonine-protein kinase</keyword>
<dbReference type="SUPFAM" id="SSF56112">
    <property type="entry name" value="Protein kinase-like (PK-like)"/>
    <property type="match status" value="1"/>
</dbReference>
<dbReference type="AlphaFoldDB" id="A0A2S9PRZ0"/>
<dbReference type="InterPro" id="IPR028082">
    <property type="entry name" value="Peripla_BP_I"/>
</dbReference>
<dbReference type="PANTHER" id="PTHR43289">
    <property type="entry name" value="MITOGEN-ACTIVATED PROTEIN KINASE KINASE KINASE 20-RELATED"/>
    <property type="match status" value="1"/>
</dbReference>
<reference evidence="10 11" key="1">
    <citation type="submission" date="2018-03" db="EMBL/GenBank/DDBJ databases">
        <title>Novel Streptomyces sp. from soil.</title>
        <authorList>
            <person name="Tan G.Y.A."/>
            <person name="Lee Z.Y."/>
        </authorList>
    </citation>
    <scope>NUCLEOTIDE SEQUENCE [LARGE SCALE GENOMIC DNA]</scope>
    <source>
        <strain evidence="10 11">ST5x</strain>
    </source>
</reference>
<comment type="similarity">
    <text evidence="1">Belongs to the leucine-binding protein family.</text>
</comment>
<dbReference type="Pfam" id="PF13458">
    <property type="entry name" value="Peripla_BP_6"/>
    <property type="match status" value="1"/>
</dbReference>
<dbReference type="PANTHER" id="PTHR43289:SF34">
    <property type="entry name" value="SERINE_THREONINE-PROTEIN KINASE YBDM-RELATED"/>
    <property type="match status" value="1"/>
</dbReference>
<feature type="compositionally biased region" description="Basic and acidic residues" evidence="8">
    <location>
        <begin position="482"/>
        <end position="491"/>
    </location>
</feature>
<dbReference type="InterPro" id="IPR000719">
    <property type="entry name" value="Prot_kinase_dom"/>
</dbReference>
<dbReference type="Pfam" id="PF00069">
    <property type="entry name" value="Pkinase"/>
    <property type="match status" value="1"/>
</dbReference>
<dbReference type="Gene3D" id="3.30.200.20">
    <property type="entry name" value="Phosphorylase Kinase, domain 1"/>
    <property type="match status" value="1"/>
</dbReference>
<dbReference type="PROSITE" id="PS00107">
    <property type="entry name" value="PROTEIN_KINASE_ATP"/>
    <property type="match status" value="1"/>
</dbReference>
<dbReference type="InterPro" id="IPR028081">
    <property type="entry name" value="Leu-bd"/>
</dbReference>
<dbReference type="InterPro" id="IPR017441">
    <property type="entry name" value="Protein_kinase_ATP_BS"/>
</dbReference>
<feature type="compositionally biased region" description="Low complexity" evidence="8">
    <location>
        <begin position="343"/>
        <end position="370"/>
    </location>
</feature>
<dbReference type="CDD" id="cd06342">
    <property type="entry name" value="PBP1_ABC_LIVBP-like"/>
    <property type="match status" value="1"/>
</dbReference>
<evidence type="ECO:0000256" key="4">
    <source>
        <dbReference type="ARBA" id="ARBA00022741"/>
    </source>
</evidence>
<dbReference type="Proteomes" id="UP000239322">
    <property type="component" value="Unassembled WGS sequence"/>
</dbReference>
<feature type="region of interest" description="Disordered" evidence="8">
    <location>
        <begin position="252"/>
        <end position="293"/>
    </location>
</feature>
<dbReference type="EMBL" id="PVLV01000364">
    <property type="protein sequence ID" value="PRH77174.1"/>
    <property type="molecule type" value="Genomic_DNA"/>
</dbReference>
<dbReference type="GO" id="GO:0004674">
    <property type="term" value="F:protein serine/threonine kinase activity"/>
    <property type="evidence" value="ECO:0007669"/>
    <property type="project" value="UniProtKB-KW"/>
</dbReference>
<gene>
    <name evidence="10" type="ORF">C6N75_21690</name>
</gene>
<name>A0A2S9PRZ0_9ACTN</name>
<dbReference type="InterPro" id="IPR011009">
    <property type="entry name" value="Kinase-like_dom_sf"/>
</dbReference>
<evidence type="ECO:0000259" key="9">
    <source>
        <dbReference type="PROSITE" id="PS50011"/>
    </source>
</evidence>
<dbReference type="CDD" id="cd14014">
    <property type="entry name" value="STKc_PknB_like"/>
    <property type="match status" value="1"/>
</dbReference>
<protein>
    <submittedName>
        <fullName evidence="10">Serine/threonine protein kinase</fullName>
    </submittedName>
</protein>
<accession>A0A2S9PRZ0</accession>
<dbReference type="GO" id="GO:0005524">
    <property type="term" value="F:ATP binding"/>
    <property type="evidence" value="ECO:0007669"/>
    <property type="project" value="UniProtKB-UniRule"/>
</dbReference>
<feature type="region of interest" description="Disordered" evidence="8">
    <location>
        <begin position="385"/>
        <end position="448"/>
    </location>
</feature>
<feature type="region of interest" description="Disordered" evidence="8">
    <location>
        <begin position="312"/>
        <end position="370"/>
    </location>
</feature>
<dbReference type="SMART" id="SM00220">
    <property type="entry name" value="S_TKc"/>
    <property type="match status" value="1"/>
</dbReference>
<feature type="compositionally biased region" description="Pro residues" evidence="8">
    <location>
        <begin position="331"/>
        <end position="342"/>
    </location>
</feature>
<dbReference type="Gene3D" id="1.10.510.10">
    <property type="entry name" value="Transferase(Phosphotransferase) domain 1"/>
    <property type="match status" value="1"/>
</dbReference>
<keyword evidence="5 10" id="KW-0418">Kinase</keyword>
<evidence type="ECO:0000313" key="10">
    <source>
        <dbReference type="EMBL" id="PRH77174.1"/>
    </source>
</evidence>
<comment type="caution">
    <text evidence="10">The sequence shown here is derived from an EMBL/GenBank/DDBJ whole genome shotgun (WGS) entry which is preliminary data.</text>
</comment>
<feature type="compositionally biased region" description="Low complexity" evidence="8">
    <location>
        <begin position="385"/>
        <end position="403"/>
    </location>
</feature>
<feature type="domain" description="Protein kinase" evidence="9">
    <location>
        <begin position="15"/>
        <end position="270"/>
    </location>
</feature>
<feature type="region of interest" description="Disordered" evidence="8">
    <location>
        <begin position="482"/>
        <end position="512"/>
    </location>
</feature>
<dbReference type="PROSITE" id="PS00108">
    <property type="entry name" value="PROTEIN_KINASE_ST"/>
    <property type="match status" value="1"/>
</dbReference>
<feature type="compositionally biased region" description="Low complexity" evidence="8">
    <location>
        <begin position="256"/>
        <end position="268"/>
    </location>
</feature>
<evidence type="ECO:0000256" key="6">
    <source>
        <dbReference type="ARBA" id="ARBA00022840"/>
    </source>
</evidence>
<dbReference type="SUPFAM" id="SSF53822">
    <property type="entry name" value="Periplasmic binding protein-like I"/>
    <property type="match status" value="1"/>
</dbReference>
<organism evidence="10 11">
    <name type="scientific">Streptomyces solincola</name>
    <dbReference type="NCBI Taxonomy" id="2100817"/>
    <lineage>
        <taxon>Bacteria</taxon>
        <taxon>Bacillati</taxon>
        <taxon>Actinomycetota</taxon>
        <taxon>Actinomycetes</taxon>
        <taxon>Kitasatosporales</taxon>
        <taxon>Streptomycetaceae</taxon>
        <taxon>Streptomyces</taxon>
    </lineage>
</organism>
<keyword evidence="2" id="KW-0808">Transferase</keyword>
<evidence type="ECO:0000256" key="5">
    <source>
        <dbReference type="ARBA" id="ARBA00022777"/>
    </source>
</evidence>
<feature type="compositionally biased region" description="Basic and acidic residues" evidence="8">
    <location>
        <begin position="269"/>
        <end position="284"/>
    </location>
</feature>
<proteinExistence type="inferred from homology"/>
<dbReference type="PROSITE" id="PS50011">
    <property type="entry name" value="PROTEIN_KINASE_DOM"/>
    <property type="match status" value="1"/>
</dbReference>
<dbReference type="Gene3D" id="3.40.50.2300">
    <property type="match status" value="2"/>
</dbReference>
<evidence type="ECO:0000313" key="11">
    <source>
        <dbReference type="Proteomes" id="UP000239322"/>
    </source>
</evidence>
<evidence type="ECO:0000256" key="2">
    <source>
        <dbReference type="ARBA" id="ARBA00022679"/>
    </source>
</evidence>
<keyword evidence="6 7" id="KW-0067">ATP-binding</keyword>
<evidence type="ECO:0000256" key="8">
    <source>
        <dbReference type="SAM" id="MobiDB-lite"/>
    </source>
</evidence>
<feature type="binding site" evidence="7">
    <location>
        <position position="43"/>
    </location>
    <ligand>
        <name>ATP</name>
        <dbReference type="ChEBI" id="CHEBI:30616"/>
    </ligand>
</feature>
<keyword evidence="11" id="KW-1185">Reference proteome</keyword>
<evidence type="ECO:0000256" key="1">
    <source>
        <dbReference type="ARBA" id="ARBA00010062"/>
    </source>
</evidence>
<sequence>MEPLHRTDPARIAGHRLLGRLGEGGMGVVYLARSPRGPLVALKVVRREYADDPGFRERFRREADIAQRVAGRWTAAPAGADPDADEPWLATAFLPAPSLAEAVARHGPLPEASVRVLAARLAEALTALHAGGLVHRDLKPGNVLLAHDGPRLIDFGIARAADDTGLTATGLIIGTPGYLPPEAADGRPGDQVGPAGDVFALGCVLAYAATGRPPFGAGPVDALLYRAVHDEPDLDGVPAELAATARRCLAKDPGQRPTAAELAALADPPADRDPGPGAARRADPDDADPPDWLPPALVRLVAERSTAALALPDIQDTRIDAPSAADAPSGAAPPPAGRPGPGPTDEAAGPAAAHAEAAGGRAEAAGAQADAAGAHAEVVVPQAQPAGGQAEPAGAQAKPAGARGEAGGADEPVPSGADTAPDDPHAPATAGEPAPSGDAVPADAGPASRPRRRVLLAAAGGALLLTAGAGTALWARARDEDTAASADDPRPHHTIALHGDLTGPDRATGRAQEQGLRLAVEQFNSRPGQPFRFTVRTEDDGGDPVRARRAAGKLAADPAVLAVLGPTTDATAEAALSVYDTALLPVVTVSTGATVLTVTGNRSAQHTRLPDSALGIYLDIHLRGYTSARRVGILVDRAGGDHALEIGRTLTKALRRGGLPPLPEVISALDDDLGAPARTLPAAGADAVVYTGSPERAARFARELDRRRFTGPRVGLHPLLDPRFLDAAGDAAEGWVLLAPIGDPALAAKGAAFTAAHRRRFGGPPAHYAAEAYDAAGLVLAALGRLRTARPAREDLLSAIRTQPYQGLTRSIAFTKDTGALVIAADNNVHRWRVRDGAFRCEGPAPLAVPA</sequence>
<evidence type="ECO:0000256" key="3">
    <source>
        <dbReference type="ARBA" id="ARBA00022729"/>
    </source>
</evidence>
<evidence type="ECO:0000256" key="7">
    <source>
        <dbReference type="PROSITE-ProRule" id="PRU10141"/>
    </source>
</evidence>
<feature type="compositionally biased region" description="Low complexity" evidence="8">
    <location>
        <begin position="320"/>
        <end position="330"/>
    </location>
</feature>
<dbReference type="InterPro" id="IPR008271">
    <property type="entry name" value="Ser/Thr_kinase_AS"/>
</dbReference>
<keyword evidence="3" id="KW-0732">Signal</keyword>
<keyword evidence="4 7" id="KW-0547">Nucleotide-binding</keyword>
<dbReference type="OrthoDB" id="9762169at2"/>
<dbReference type="RefSeq" id="WP_105870579.1">
    <property type="nucleotide sequence ID" value="NZ_PVLV01000364.1"/>
</dbReference>